<dbReference type="PROSITE" id="PS50888">
    <property type="entry name" value="BHLH"/>
    <property type="match status" value="1"/>
</dbReference>
<evidence type="ECO:0000256" key="6">
    <source>
        <dbReference type="SAM" id="MobiDB-lite"/>
    </source>
</evidence>
<evidence type="ECO:0000259" key="7">
    <source>
        <dbReference type="PROSITE" id="PS50888"/>
    </source>
</evidence>
<proteinExistence type="predicted"/>
<name>A0AAN7JIL4_9MYRT</name>
<accession>A0AAN7JIL4</accession>
<gene>
    <name evidence="8" type="ORF">SAY87_011971</name>
</gene>
<evidence type="ECO:0000313" key="8">
    <source>
        <dbReference type="EMBL" id="KAK4745659.1"/>
    </source>
</evidence>
<keyword evidence="2" id="KW-0805">Transcription regulation</keyword>
<dbReference type="Proteomes" id="UP001345219">
    <property type="component" value="Chromosome 10"/>
</dbReference>
<evidence type="ECO:0000256" key="2">
    <source>
        <dbReference type="ARBA" id="ARBA00023015"/>
    </source>
</evidence>
<dbReference type="GO" id="GO:0046983">
    <property type="term" value="F:protein dimerization activity"/>
    <property type="evidence" value="ECO:0007669"/>
    <property type="project" value="InterPro"/>
</dbReference>
<evidence type="ECO:0000256" key="5">
    <source>
        <dbReference type="ARBA" id="ARBA00023242"/>
    </source>
</evidence>
<keyword evidence="3" id="KW-0238">DNA-binding</keyword>
<comment type="subcellular location">
    <subcellularLocation>
        <location evidence="1">Nucleus</location>
    </subcellularLocation>
</comment>
<dbReference type="PANTHER" id="PTHR31945:SF15">
    <property type="entry name" value="TRANSCRIPTION FACTOR BHLH61-RELATED"/>
    <property type="match status" value="1"/>
</dbReference>
<organism evidence="8 9">
    <name type="scientific">Trapa incisa</name>
    <dbReference type="NCBI Taxonomy" id="236973"/>
    <lineage>
        <taxon>Eukaryota</taxon>
        <taxon>Viridiplantae</taxon>
        <taxon>Streptophyta</taxon>
        <taxon>Embryophyta</taxon>
        <taxon>Tracheophyta</taxon>
        <taxon>Spermatophyta</taxon>
        <taxon>Magnoliopsida</taxon>
        <taxon>eudicotyledons</taxon>
        <taxon>Gunneridae</taxon>
        <taxon>Pentapetalae</taxon>
        <taxon>rosids</taxon>
        <taxon>malvids</taxon>
        <taxon>Myrtales</taxon>
        <taxon>Lythraceae</taxon>
        <taxon>Trapa</taxon>
    </lineage>
</organism>
<dbReference type="PANTHER" id="PTHR31945">
    <property type="entry name" value="TRANSCRIPTION FACTOR SCREAM2-RELATED"/>
    <property type="match status" value="1"/>
</dbReference>
<dbReference type="GO" id="GO:0043565">
    <property type="term" value="F:sequence-specific DNA binding"/>
    <property type="evidence" value="ECO:0007669"/>
    <property type="project" value="TreeGrafter"/>
</dbReference>
<dbReference type="Gene3D" id="4.10.280.10">
    <property type="entry name" value="Helix-loop-helix DNA-binding domain"/>
    <property type="match status" value="1"/>
</dbReference>
<dbReference type="Pfam" id="PF22754">
    <property type="entry name" value="bHLH-TF_ACT-like_plant"/>
    <property type="match status" value="1"/>
</dbReference>
<dbReference type="Pfam" id="PF00010">
    <property type="entry name" value="HLH"/>
    <property type="match status" value="1"/>
</dbReference>
<dbReference type="EMBL" id="JAXIOK010000021">
    <property type="protein sequence ID" value="KAK4745659.1"/>
    <property type="molecule type" value="Genomic_DNA"/>
</dbReference>
<dbReference type="InterPro" id="IPR054502">
    <property type="entry name" value="bHLH-TF_ACT-like_plant"/>
</dbReference>
<comment type="caution">
    <text evidence="8">The sequence shown here is derived from an EMBL/GenBank/DDBJ whole genome shotgun (WGS) entry which is preliminary data.</text>
</comment>
<reference evidence="8 9" key="1">
    <citation type="journal article" date="2023" name="Hortic Res">
        <title>Pangenome of water caltrop reveals structural variations and asymmetric subgenome divergence after allopolyploidization.</title>
        <authorList>
            <person name="Zhang X."/>
            <person name="Chen Y."/>
            <person name="Wang L."/>
            <person name="Yuan Y."/>
            <person name="Fang M."/>
            <person name="Shi L."/>
            <person name="Lu R."/>
            <person name="Comes H.P."/>
            <person name="Ma Y."/>
            <person name="Chen Y."/>
            <person name="Huang G."/>
            <person name="Zhou Y."/>
            <person name="Zheng Z."/>
            <person name="Qiu Y."/>
        </authorList>
    </citation>
    <scope>NUCLEOTIDE SEQUENCE [LARGE SCALE GENOMIC DNA]</scope>
    <source>
        <tissue evidence="8">Roots</tissue>
    </source>
</reference>
<evidence type="ECO:0000256" key="4">
    <source>
        <dbReference type="ARBA" id="ARBA00023163"/>
    </source>
</evidence>
<dbReference type="InterPro" id="IPR036638">
    <property type="entry name" value="HLH_DNA-bd_sf"/>
</dbReference>
<dbReference type="InterPro" id="IPR051358">
    <property type="entry name" value="TF_AMS/ICE1/BHLH6-like"/>
</dbReference>
<evidence type="ECO:0000313" key="9">
    <source>
        <dbReference type="Proteomes" id="UP001345219"/>
    </source>
</evidence>
<keyword evidence="9" id="KW-1185">Reference proteome</keyword>
<feature type="region of interest" description="Disordered" evidence="6">
    <location>
        <begin position="153"/>
        <end position="184"/>
    </location>
</feature>
<dbReference type="GO" id="GO:0005634">
    <property type="term" value="C:nucleus"/>
    <property type="evidence" value="ECO:0007669"/>
    <property type="project" value="UniProtKB-SubCell"/>
</dbReference>
<keyword evidence="4" id="KW-0804">Transcription</keyword>
<dbReference type="AlphaFoldDB" id="A0AAN7JIL4"/>
<dbReference type="GO" id="GO:0003700">
    <property type="term" value="F:DNA-binding transcription factor activity"/>
    <property type="evidence" value="ECO:0007669"/>
    <property type="project" value="TreeGrafter"/>
</dbReference>
<evidence type="ECO:0000256" key="3">
    <source>
        <dbReference type="ARBA" id="ARBA00023125"/>
    </source>
</evidence>
<feature type="domain" description="BHLH" evidence="7">
    <location>
        <begin position="174"/>
        <end position="223"/>
    </location>
</feature>
<protein>
    <recommendedName>
        <fullName evidence="7">BHLH domain-containing protein</fullName>
    </recommendedName>
</protein>
<evidence type="ECO:0000256" key="1">
    <source>
        <dbReference type="ARBA" id="ARBA00004123"/>
    </source>
</evidence>
<dbReference type="InterPro" id="IPR011598">
    <property type="entry name" value="bHLH_dom"/>
</dbReference>
<feature type="region of interest" description="Disordered" evidence="6">
    <location>
        <begin position="327"/>
        <end position="352"/>
    </location>
</feature>
<dbReference type="SMART" id="SM00353">
    <property type="entry name" value="HLH"/>
    <property type="match status" value="1"/>
</dbReference>
<dbReference type="CDD" id="cd04873">
    <property type="entry name" value="ACT_UUR-ACR-like"/>
    <property type="match status" value="1"/>
</dbReference>
<dbReference type="SUPFAM" id="SSF47459">
    <property type="entry name" value="HLH, helix-loop-helix DNA-binding domain"/>
    <property type="match status" value="1"/>
</dbReference>
<sequence>MELYEQYASYPVEDWLSDRTSQQINWETLFPDAADQTMMANCGLISAHSFLGENPISDDYHIGYEGFLPPPLDQDQLNRIDGCCPVEDQFQAVIDNASYSGQYDTPSSNFQQVHEDNNINYTIWSTVEDVLGDDFEGTMEILRACKMEPLSSVEHAPVPSGRTRGGRANKRAEGQPSKNLMAERRRRKRLNERLSMLRSIVPKISKMDRTSILGDTIDYMKELMQKIDKLKDEIQLGSPNQLLEDMKPNDLLFRNSPKFNAERRNAGEVRVEMCCTGKPGLLLSTVNTLEALGLDIQHCVISCFNEFGLQASCSEVVHTCCIHTRTSTPSKTTKKESISKKKIKGLSPTLIR</sequence>
<keyword evidence="5" id="KW-0539">Nucleus</keyword>